<evidence type="ECO:0000313" key="2">
    <source>
        <dbReference type="Proteomes" id="UP000502665"/>
    </source>
</evidence>
<accession>A0A6M4X7F0</accession>
<dbReference type="AlphaFoldDB" id="A0A6M4X7F0"/>
<gene>
    <name evidence="1" type="ORF">G9272_30480</name>
</gene>
<proteinExistence type="predicted"/>
<sequence>MTQIVCDPDFYEPVDEDDCSVFSYFCQPHDRFYRYDGCGEGAHLIALHCERHGAENMWPQPLMMAFPDWFSPPLSDVQLAWVRSEEAAS</sequence>
<protein>
    <submittedName>
        <fullName evidence="1">Uncharacterized protein</fullName>
    </submittedName>
</protein>
<dbReference type="EMBL" id="CP049838">
    <property type="protein sequence ID" value="QJT04073.1"/>
    <property type="molecule type" value="Genomic_DNA"/>
</dbReference>
<organism evidence="1 2">
    <name type="scientific">Streptomyces asoensis</name>
    <dbReference type="NCBI Taxonomy" id="249586"/>
    <lineage>
        <taxon>Bacteria</taxon>
        <taxon>Bacillati</taxon>
        <taxon>Actinomycetota</taxon>
        <taxon>Actinomycetes</taxon>
        <taxon>Kitasatosporales</taxon>
        <taxon>Streptomycetaceae</taxon>
        <taxon>Streptomyces</taxon>
    </lineage>
</organism>
<evidence type="ECO:0000313" key="1">
    <source>
        <dbReference type="EMBL" id="QJT04073.1"/>
    </source>
</evidence>
<dbReference type="Proteomes" id="UP000502665">
    <property type="component" value="Chromosome"/>
</dbReference>
<name>A0A6M4X7F0_9ACTN</name>
<dbReference type="RefSeq" id="WP_171399454.1">
    <property type="nucleotide sequence ID" value="NZ_CP049838.1"/>
</dbReference>
<keyword evidence="2" id="KW-1185">Reference proteome</keyword>
<reference evidence="1" key="1">
    <citation type="submission" date="2020-03" db="EMBL/GenBank/DDBJ databases">
        <title>Molecular networking-based the target discovery of potent antiproliferative macrolactams: 5/6/7/16 polycyclic ansamycins and glycosylated trienomycin from Streptomyces cacaoi subsp. asoensis.</title>
        <authorList>
            <person name="Liu L.-L."/>
        </authorList>
    </citation>
    <scope>NUCLEOTIDE SEQUENCE [LARGE SCALE GENOMIC DNA]</scope>
    <source>
        <strain evidence="1">H2S5</strain>
    </source>
</reference>